<reference evidence="1" key="2">
    <citation type="submission" date="2020-11" db="EMBL/GenBank/DDBJ databases">
        <authorList>
            <consortium name="NCBI Pathogen Detection Project"/>
        </authorList>
    </citation>
    <scope>NUCLEOTIDE SEQUENCE</scope>
    <source>
        <strain evidence="1">D3612</strain>
    </source>
</reference>
<evidence type="ECO:0000313" key="1">
    <source>
        <dbReference type="EMBL" id="HAT1597428.1"/>
    </source>
</evidence>
<dbReference type="EMBL" id="DACSEI010000037">
    <property type="protein sequence ID" value="HAT1597428.1"/>
    <property type="molecule type" value="Genomic_DNA"/>
</dbReference>
<evidence type="ECO:0000313" key="2">
    <source>
        <dbReference type="Proteomes" id="UP000861567"/>
    </source>
</evidence>
<dbReference type="RefSeq" id="WP_154219816.1">
    <property type="nucleotide sequence ID" value="NZ_CP017601.1"/>
</dbReference>
<dbReference type="Proteomes" id="UP000861567">
    <property type="component" value="Unassembled WGS sequence"/>
</dbReference>
<sequence>MTYSALRRFWLRLSVQTPFIPLHYLGTNQCINISTQTLYNTLFITKTNDQYL</sequence>
<comment type="caution">
    <text evidence="1">The sequence shown here is derived from an EMBL/GenBank/DDBJ whole genome shotgun (WGS) entry which is preliminary data.</text>
</comment>
<proteinExistence type="predicted"/>
<name>A0AAN5M0B6_LEGPN</name>
<accession>A0AAN5M0B6</accession>
<gene>
    <name evidence="1" type="ORF">I8Y58_002676</name>
</gene>
<reference evidence="1" key="1">
    <citation type="journal article" date="2018" name="Genome Biol.">
        <title>SKESA: strategic k-mer extension for scrupulous assemblies.</title>
        <authorList>
            <person name="Souvorov A."/>
            <person name="Agarwala R."/>
            <person name="Lipman D.J."/>
        </authorList>
    </citation>
    <scope>NUCLEOTIDE SEQUENCE</scope>
    <source>
        <strain evidence="1">D3612</strain>
    </source>
</reference>
<dbReference type="AlphaFoldDB" id="A0AAN5M0B6"/>
<organism evidence="1 2">
    <name type="scientific">Legionella pneumophila</name>
    <dbReference type="NCBI Taxonomy" id="446"/>
    <lineage>
        <taxon>Bacteria</taxon>
        <taxon>Pseudomonadati</taxon>
        <taxon>Pseudomonadota</taxon>
        <taxon>Gammaproteobacteria</taxon>
        <taxon>Legionellales</taxon>
        <taxon>Legionellaceae</taxon>
        <taxon>Legionella</taxon>
    </lineage>
</organism>
<protein>
    <submittedName>
        <fullName evidence="1">Uncharacterized protein</fullName>
    </submittedName>
</protein>